<dbReference type="Proteomes" id="UP000635565">
    <property type="component" value="Unassembled WGS sequence"/>
</dbReference>
<dbReference type="Pfam" id="PF01230">
    <property type="entry name" value="HIT"/>
    <property type="match status" value="1"/>
</dbReference>
<dbReference type="PANTHER" id="PTHR46648">
    <property type="entry name" value="HIT FAMILY PROTEIN 1"/>
    <property type="match status" value="1"/>
</dbReference>
<evidence type="ECO:0000313" key="3">
    <source>
        <dbReference type="EMBL" id="GHO85820.1"/>
    </source>
</evidence>
<dbReference type="RefSeq" id="WP_201363463.1">
    <property type="nucleotide sequence ID" value="NZ_BNJJ01000010.1"/>
</dbReference>
<dbReference type="Gene3D" id="3.30.428.10">
    <property type="entry name" value="HIT-like"/>
    <property type="match status" value="1"/>
</dbReference>
<gene>
    <name evidence="3" type="ORF">KSZ_38260</name>
</gene>
<sequence length="141" mass="15652">MTKECLFCAIVAGTEPASLVYQDEIVSAFLTIGPVNPGHLLVIPNQHAAFLSDMDEETGAHLFTISTRLARVLRQSGLRCEGINLFLADREAAFQEIFHVHMHVFPRFSGDNFTISADWSVKPSRAELDRIALQIRQGAVK</sequence>
<dbReference type="PANTHER" id="PTHR46648:SF1">
    <property type="entry name" value="ADENOSINE 5'-MONOPHOSPHORAMIDASE HNT1"/>
    <property type="match status" value="1"/>
</dbReference>
<dbReference type="PRINTS" id="PR00332">
    <property type="entry name" value="HISTRIAD"/>
</dbReference>
<name>A0ABQ3VI08_9CHLR</name>
<dbReference type="InterPro" id="IPR001310">
    <property type="entry name" value="Histidine_triad_HIT"/>
</dbReference>
<evidence type="ECO:0000313" key="4">
    <source>
        <dbReference type="Proteomes" id="UP000635565"/>
    </source>
</evidence>
<dbReference type="PROSITE" id="PS51084">
    <property type="entry name" value="HIT_2"/>
    <property type="match status" value="1"/>
</dbReference>
<dbReference type="InterPro" id="IPR019808">
    <property type="entry name" value="Histidine_triad_CS"/>
</dbReference>
<accession>A0ABQ3VI08</accession>
<comment type="caution">
    <text evidence="3">The sequence shown here is derived from an EMBL/GenBank/DDBJ whole genome shotgun (WGS) entry which is preliminary data.</text>
</comment>
<feature type="domain" description="HIT" evidence="2">
    <location>
        <begin position="6"/>
        <end position="114"/>
    </location>
</feature>
<evidence type="ECO:0000256" key="1">
    <source>
        <dbReference type="PROSITE-ProRule" id="PRU00464"/>
    </source>
</evidence>
<protein>
    <submittedName>
        <fullName evidence="3">HIT family protein</fullName>
    </submittedName>
</protein>
<organism evidence="3 4">
    <name type="scientific">Dictyobacter formicarum</name>
    <dbReference type="NCBI Taxonomy" id="2778368"/>
    <lineage>
        <taxon>Bacteria</taxon>
        <taxon>Bacillati</taxon>
        <taxon>Chloroflexota</taxon>
        <taxon>Ktedonobacteria</taxon>
        <taxon>Ktedonobacterales</taxon>
        <taxon>Dictyobacteraceae</taxon>
        <taxon>Dictyobacter</taxon>
    </lineage>
</organism>
<evidence type="ECO:0000259" key="2">
    <source>
        <dbReference type="PROSITE" id="PS51084"/>
    </source>
</evidence>
<dbReference type="SUPFAM" id="SSF54197">
    <property type="entry name" value="HIT-like"/>
    <property type="match status" value="1"/>
</dbReference>
<proteinExistence type="predicted"/>
<dbReference type="InterPro" id="IPR011146">
    <property type="entry name" value="HIT-like"/>
</dbReference>
<reference evidence="3 4" key="1">
    <citation type="journal article" date="2021" name="Int. J. Syst. Evol. Microbiol.">
        <title>Reticulibacter mediterranei gen. nov., sp. nov., within the new family Reticulibacteraceae fam. nov., and Ktedonospora formicarum gen. nov., sp. nov., Ktedonobacter robiniae sp. nov., Dictyobacter formicarum sp. nov. and Dictyobacter arantiisoli sp. nov., belonging to the class Ktedonobacteria.</title>
        <authorList>
            <person name="Yabe S."/>
            <person name="Zheng Y."/>
            <person name="Wang C.M."/>
            <person name="Sakai Y."/>
            <person name="Abe K."/>
            <person name="Yokota A."/>
            <person name="Donadio S."/>
            <person name="Cavaletti L."/>
            <person name="Monciardini P."/>
        </authorList>
    </citation>
    <scope>NUCLEOTIDE SEQUENCE [LARGE SCALE GENOMIC DNA]</scope>
    <source>
        <strain evidence="3 4">SOSP1-9</strain>
    </source>
</reference>
<dbReference type="EMBL" id="BNJJ01000010">
    <property type="protein sequence ID" value="GHO85820.1"/>
    <property type="molecule type" value="Genomic_DNA"/>
</dbReference>
<dbReference type="InterPro" id="IPR036265">
    <property type="entry name" value="HIT-like_sf"/>
</dbReference>
<keyword evidence="4" id="KW-1185">Reference proteome</keyword>
<feature type="short sequence motif" description="Histidine triad motif" evidence="1">
    <location>
        <begin position="99"/>
        <end position="103"/>
    </location>
</feature>
<dbReference type="PROSITE" id="PS00892">
    <property type="entry name" value="HIT_1"/>
    <property type="match status" value="1"/>
</dbReference>